<gene>
    <name evidence="2" type="ORF">VAI1_5</name>
</gene>
<dbReference type="EMBL" id="MN200778">
    <property type="protein sequence ID" value="QFG06243.1"/>
    <property type="molecule type" value="Genomic_DNA"/>
</dbReference>
<keyword evidence="1" id="KW-1133">Transmembrane helix</keyword>
<evidence type="ECO:0000313" key="2">
    <source>
        <dbReference type="EMBL" id="QFG06243.1"/>
    </source>
</evidence>
<name>A0A7D0NN80_9VIRU</name>
<evidence type="ECO:0000313" key="3">
    <source>
        <dbReference type="Proteomes" id="UP000514510"/>
    </source>
</evidence>
<organism evidence="2 3">
    <name type="scientific">Vibrio phage VAI1</name>
    <dbReference type="NCBI Taxonomy" id="2601671"/>
    <lineage>
        <taxon>Viruses</taxon>
        <taxon>Monodnaviria</taxon>
        <taxon>Loebvirae</taxon>
        <taxon>Hofneiviricota</taxon>
        <taxon>Faserviricetes</taxon>
        <taxon>Tubulavirales</taxon>
        <taxon>Inoviridae</taxon>
        <taxon>Vasivirus</taxon>
        <taxon>Vasivirus VAI</taxon>
    </lineage>
</organism>
<keyword evidence="1" id="KW-0812">Transmembrane</keyword>
<reference evidence="2 3" key="1">
    <citation type="submission" date="2019-07" db="EMBL/GenBank/DDBJ databases">
        <title>Beyond cholerae: characterization of zot-encoding filamentous phages in the marine fish pathogen Vibrio anguillarum.</title>
        <authorList>
            <person name="Mauritzen J.J."/>
            <person name="Castillo D."/>
            <person name="Tan D."/>
            <person name="Svenningsen S.L."/>
            <person name="Middelboe M."/>
        </authorList>
    </citation>
    <scope>NUCLEOTIDE SEQUENCE [LARGE SCALE GENOMIC DNA]</scope>
</reference>
<dbReference type="Proteomes" id="UP000514510">
    <property type="component" value="Segment"/>
</dbReference>
<evidence type="ECO:0000256" key="1">
    <source>
        <dbReference type="SAM" id="Phobius"/>
    </source>
</evidence>
<keyword evidence="1" id="KW-0472">Membrane</keyword>
<feature type="transmembrane region" description="Helical" evidence="1">
    <location>
        <begin position="6"/>
        <end position="26"/>
    </location>
</feature>
<protein>
    <submittedName>
        <fullName evidence="2">Uncharacterized protein</fullName>
    </submittedName>
</protein>
<proteinExistence type="predicted"/>
<keyword evidence="3" id="KW-1185">Reference proteome</keyword>
<accession>A0A7D0NN80</accession>
<sequence length="32" mass="3275">MLELVSDVITVLIALSTGGAFVYGVYTGINAS</sequence>